<name>A0A177VY91_BATDL</name>
<dbReference type="Proteomes" id="UP000077115">
    <property type="component" value="Unassembled WGS sequence"/>
</dbReference>
<accession>A0A177VY91</accession>
<evidence type="ECO:0000313" key="1">
    <source>
        <dbReference type="EMBL" id="OAJ32798.1"/>
    </source>
</evidence>
<dbReference type="VEuPathDB" id="FungiDB:BDEG_28677"/>
<proteinExistence type="predicted"/>
<gene>
    <name evidence="1" type="ORF">BDEG_28677</name>
</gene>
<evidence type="ECO:0000313" key="2">
    <source>
        <dbReference type="Proteomes" id="UP000077115"/>
    </source>
</evidence>
<reference evidence="1 2" key="1">
    <citation type="submission" date="2006-10" db="EMBL/GenBank/DDBJ databases">
        <title>The Genome Sequence of Batrachochytrium dendrobatidis JEL423.</title>
        <authorList>
            <consortium name="The Broad Institute Genome Sequencing Platform"/>
            <person name="Birren B."/>
            <person name="Lander E."/>
            <person name="Galagan J."/>
            <person name="Cuomo C."/>
            <person name="Devon K."/>
            <person name="Jaffe D."/>
            <person name="Butler J."/>
            <person name="Alvarez P."/>
            <person name="Gnerre S."/>
            <person name="Grabherr M."/>
            <person name="Kleber M."/>
            <person name="Mauceli E."/>
            <person name="Brockman W."/>
            <person name="Young S."/>
            <person name="LaButti K."/>
            <person name="Sykes S."/>
            <person name="DeCaprio D."/>
            <person name="Crawford M."/>
            <person name="Koehrsen M."/>
            <person name="Engels R."/>
            <person name="Montgomery P."/>
            <person name="Pearson M."/>
            <person name="Howarth C."/>
            <person name="Larson L."/>
            <person name="White J."/>
            <person name="O'Leary S."/>
            <person name="Kodira C."/>
            <person name="Zeng Q."/>
            <person name="Yandava C."/>
            <person name="Alvarado L."/>
            <person name="Longcore J."/>
            <person name="James T."/>
        </authorList>
    </citation>
    <scope>NUCLEOTIDE SEQUENCE [LARGE SCALE GENOMIC DNA]</scope>
    <source>
        <strain evidence="1 2">JEL423</strain>
    </source>
</reference>
<comment type="caution">
    <text evidence="1">The sequence shown here is derived from an EMBL/GenBank/DDBJ whole genome shotgun (WGS) entry which is preliminary data.</text>
</comment>
<dbReference type="EMBL" id="AATT01000302">
    <property type="protein sequence ID" value="OAJ32798.1"/>
    <property type="molecule type" value="Genomic_DNA"/>
</dbReference>
<organism evidence="1 2">
    <name type="scientific">Batrachochytrium dendrobatidis (strain JEL423)</name>
    <dbReference type="NCBI Taxonomy" id="403673"/>
    <lineage>
        <taxon>Eukaryota</taxon>
        <taxon>Fungi</taxon>
        <taxon>Fungi incertae sedis</taxon>
        <taxon>Chytridiomycota</taxon>
        <taxon>Chytridiomycota incertae sedis</taxon>
        <taxon>Chytridiomycetes</taxon>
        <taxon>Rhizophydiales</taxon>
        <taxon>Rhizophydiales incertae sedis</taxon>
        <taxon>Batrachochytrium</taxon>
    </lineage>
</organism>
<reference evidence="1 2" key="2">
    <citation type="submission" date="2016-05" db="EMBL/GenBank/DDBJ databases">
        <title>Lineage-specific infection strategies underlie the spectrum of fungal disease in amphibians.</title>
        <authorList>
            <person name="Cuomo C.A."/>
            <person name="Farrer R.A."/>
            <person name="James T."/>
            <person name="Longcore J."/>
            <person name="Birren B."/>
        </authorList>
    </citation>
    <scope>NUCLEOTIDE SEQUENCE [LARGE SCALE GENOMIC DNA]</scope>
    <source>
        <strain evidence="1 2">JEL423</strain>
    </source>
</reference>
<dbReference type="AlphaFoldDB" id="A0A177VY91"/>
<protein>
    <submittedName>
        <fullName evidence="1">Uncharacterized protein</fullName>
    </submittedName>
</protein>
<sequence length="111" mass="12417">MVCCTLQCALVGRFWNQNNYVECVSTLSTLYTVYLSLSDSGLKQDIAKWICDNLVKSPTLGQSDVGSARMDFYQAHICQPTISSILKWNNTYRKLTLRLIKAAVNAVISTC</sequence>